<dbReference type="Proteomes" id="UP000054279">
    <property type="component" value="Unassembled WGS sequence"/>
</dbReference>
<dbReference type="InterPro" id="IPR036291">
    <property type="entry name" value="NAD(P)-bd_dom_sf"/>
</dbReference>
<gene>
    <name evidence="1" type="ORF">M422DRAFT_269466</name>
</gene>
<protein>
    <submittedName>
        <fullName evidence="1">Uncharacterized protein</fullName>
    </submittedName>
</protein>
<evidence type="ECO:0000313" key="2">
    <source>
        <dbReference type="Proteomes" id="UP000054279"/>
    </source>
</evidence>
<keyword evidence="2" id="KW-1185">Reference proteome</keyword>
<accession>A0A0C9TI51</accession>
<dbReference type="SUPFAM" id="SSF51735">
    <property type="entry name" value="NAD(P)-binding Rossmann-fold domains"/>
    <property type="match status" value="1"/>
</dbReference>
<evidence type="ECO:0000313" key="1">
    <source>
        <dbReference type="EMBL" id="KIJ29198.1"/>
    </source>
</evidence>
<name>A0A0C9TI51_SPHS4</name>
<organism evidence="1 2">
    <name type="scientific">Sphaerobolus stellatus (strain SS14)</name>
    <dbReference type="NCBI Taxonomy" id="990650"/>
    <lineage>
        <taxon>Eukaryota</taxon>
        <taxon>Fungi</taxon>
        <taxon>Dikarya</taxon>
        <taxon>Basidiomycota</taxon>
        <taxon>Agaricomycotina</taxon>
        <taxon>Agaricomycetes</taxon>
        <taxon>Phallomycetidae</taxon>
        <taxon>Geastrales</taxon>
        <taxon>Sphaerobolaceae</taxon>
        <taxon>Sphaerobolus</taxon>
    </lineage>
</organism>
<reference evidence="1 2" key="1">
    <citation type="submission" date="2014-06" db="EMBL/GenBank/DDBJ databases">
        <title>Evolutionary Origins and Diversification of the Mycorrhizal Mutualists.</title>
        <authorList>
            <consortium name="DOE Joint Genome Institute"/>
            <consortium name="Mycorrhizal Genomics Consortium"/>
            <person name="Kohler A."/>
            <person name="Kuo A."/>
            <person name="Nagy L.G."/>
            <person name="Floudas D."/>
            <person name="Copeland A."/>
            <person name="Barry K.W."/>
            <person name="Cichocki N."/>
            <person name="Veneault-Fourrey C."/>
            <person name="LaButti K."/>
            <person name="Lindquist E.A."/>
            <person name="Lipzen A."/>
            <person name="Lundell T."/>
            <person name="Morin E."/>
            <person name="Murat C."/>
            <person name="Riley R."/>
            <person name="Ohm R."/>
            <person name="Sun H."/>
            <person name="Tunlid A."/>
            <person name="Henrissat B."/>
            <person name="Grigoriev I.V."/>
            <person name="Hibbett D.S."/>
            <person name="Martin F."/>
        </authorList>
    </citation>
    <scope>NUCLEOTIDE SEQUENCE [LARGE SCALE GENOMIC DNA]</scope>
    <source>
        <strain evidence="1 2">SS14</strain>
    </source>
</reference>
<dbReference type="EMBL" id="KN837288">
    <property type="protein sequence ID" value="KIJ29198.1"/>
    <property type="molecule type" value="Genomic_DNA"/>
</dbReference>
<dbReference type="HOGENOM" id="CLU_1190536_0_0_1"/>
<proteinExistence type="predicted"/>
<sequence length="233" mass="26593">MSSEVVFLAGSSSGIGLVVARLFHREGWNVVEKMRTPEKAPSDHDSQCYKAVHHPMRRHGFRSHVPLRAVRSVSQTFLTQRIQKAASDADSELTEAHSNPTKKIIDVFGKRLNGSPTASDRRSLKRRLMEQIDCYFVGNDTGGFRHGAKGIFFRYQHLYLVEVLDQSPRHPPRKEFVEYTFWMLSEIPIIALGPTNINRLGVGALKTHSINAVRYMDDHEKTLHGYRQRVQDI</sequence>
<dbReference type="AlphaFoldDB" id="A0A0C9TI51"/>